<name>A0ACC2JFS9_9PEZI</name>
<accession>A0ACC2JFS9</accession>
<protein>
    <submittedName>
        <fullName evidence="1">Uncharacterized protein</fullName>
    </submittedName>
</protein>
<sequence length="1296" mass="148142">MIYRPRFPRFPRAQHQNYTLDQRSLLRRETTVAKMAASSSDPIQVAFENAINSFKSDLGNDRVYHDMMTAIEPNKTRLTMEKEDLDRLTPFTDHIDDYLLYINAFCNKNPEIRRVIQAGVSQLETLKSGASFDVTLDAAVGLAERLPDFRNVATLLDQNPHQKAAIGLLFYRDILSFHLVTLKFLMLSSSDYNYDFLWPKYRHMIDIIFEHIPGHVSLIGTDVSLERIQQESEVLQSALRCFEVDERKRGAQEFYRIKMAVAPESQDERLDFLRRPVDPSNVDWLLQHKLFKNWTNWDSRLPPKILQLVDDPGTGKTHFTSHVINHLKSMGRTGFAFLSYKDESSTTALSVINALTFSLAYRSDELQTIIRESFSEECMASLRKATDFLIDFVDSTSPSFLVVDGLHEMEEVQRGRLASELLRIQNKTSKVRIFISCRKELGLSQILGRHGSVLYARRRNFEYIQDFVKKWAESWFEERRFWPEEQAEVESLLDSIVVKTRGVFSYVKIALNTMKFLYGLRHMHMELLKNQDEAESESENENESWSQSGDEDEVKKMSGTRTKRGLPDSFMRAAFQQSKRTKIDNVVQKDEQTQKENSKNMVIKKHIGPEVKVEVNGSPASLSYVRTEASNGGNNNGKPTSTRKPRKTASTPVTDLRDITLKPHTHSATCRPLPYPGLSESLDEAYDVILRMIDCSDHESREEARLVLGWIGCSPKALTVQEIQQLLTINLEAPGQGEAVREDLDLIEICGPMVEVVDGYAQFVHFTVKEYIFNDCNPYFIDLRAATLDLALRCIRYLCQDHHNLSLSNEQVSDNILSGVYTLDWFATTMWPPLVKSYLNLSKNDDAQSQLGLALDLLYNTRLQSEQEDTDDLALDSSTFQDTYPRAYSLICQALRFQERCTASEHHIYQGAPWERLDPLTTSKSSIRIYQETKRLLTSTMENGDSNGQLLRKLNGQRPYKCPYLGCPFNRTGFQDEAQSQSHIEHHDRPYKCTVPDCEISRQGFLSEKMLGDHFNLAHSVPQDHEFDAASVIPGVDDPPRLLLIVAQQGSVPQLSHLIRRIPNGEAGQRFDSEWKTKMCRFAITSGLPMFKLCISEFWAALQGGVETVIYDLVKWEQIEMLQHLLTSISDDGNDTLAHLHGIGHAISSQIYEAIDLWSDFIKARPWNQPHGPHGLYEVLKNQELIIKTANNRTKENLLIDIWRSIRWGKSVTEQTKARYYSKLLINVAQTTRSVALAEFLLKSGAMVDYQDYPGSGTALRYAVRGTGKEPRNLTKYLLDHGADNNIYGEDTSDEI</sequence>
<comment type="caution">
    <text evidence="1">The sequence shown here is derived from an EMBL/GenBank/DDBJ whole genome shotgun (WGS) entry which is preliminary data.</text>
</comment>
<evidence type="ECO:0000313" key="2">
    <source>
        <dbReference type="Proteomes" id="UP001153332"/>
    </source>
</evidence>
<reference evidence="1" key="1">
    <citation type="submission" date="2022-12" db="EMBL/GenBank/DDBJ databases">
        <title>Genome Sequence of Lasiodiplodia mahajangana.</title>
        <authorList>
            <person name="Buettner E."/>
        </authorList>
    </citation>
    <scope>NUCLEOTIDE SEQUENCE</scope>
    <source>
        <strain evidence="1">VT137</strain>
    </source>
</reference>
<keyword evidence="2" id="KW-1185">Reference proteome</keyword>
<proteinExistence type="predicted"/>
<organism evidence="1 2">
    <name type="scientific">Lasiodiplodia mahajangana</name>
    <dbReference type="NCBI Taxonomy" id="1108764"/>
    <lineage>
        <taxon>Eukaryota</taxon>
        <taxon>Fungi</taxon>
        <taxon>Dikarya</taxon>
        <taxon>Ascomycota</taxon>
        <taxon>Pezizomycotina</taxon>
        <taxon>Dothideomycetes</taxon>
        <taxon>Dothideomycetes incertae sedis</taxon>
        <taxon>Botryosphaeriales</taxon>
        <taxon>Botryosphaeriaceae</taxon>
        <taxon>Lasiodiplodia</taxon>
    </lineage>
</organism>
<dbReference type="EMBL" id="JAPUUL010002028">
    <property type="protein sequence ID" value="KAJ8126088.1"/>
    <property type="molecule type" value="Genomic_DNA"/>
</dbReference>
<dbReference type="Proteomes" id="UP001153332">
    <property type="component" value="Unassembled WGS sequence"/>
</dbReference>
<evidence type="ECO:0000313" key="1">
    <source>
        <dbReference type="EMBL" id="KAJ8126088.1"/>
    </source>
</evidence>
<gene>
    <name evidence="1" type="ORF">O1611_g7550</name>
</gene>